<dbReference type="OrthoDB" id="10475305at2759"/>
<dbReference type="Proteomes" id="UP000626092">
    <property type="component" value="Unassembled WGS sequence"/>
</dbReference>
<reference evidence="2" key="1">
    <citation type="submission" date="2019-11" db="EMBL/GenBank/DDBJ databases">
        <authorList>
            <person name="Liu Y."/>
            <person name="Hou J."/>
            <person name="Li T.-Q."/>
            <person name="Guan C.-H."/>
            <person name="Wu X."/>
            <person name="Wu H.-Z."/>
            <person name="Ling F."/>
            <person name="Zhang R."/>
            <person name="Shi X.-G."/>
            <person name="Ren J.-P."/>
            <person name="Chen E.-F."/>
            <person name="Sun J.-M."/>
        </authorList>
    </citation>
    <scope>NUCLEOTIDE SEQUENCE</scope>
    <source>
        <strain evidence="2">Adult_tree_wgs_1</strain>
        <tissue evidence="2">Leaves</tissue>
    </source>
</reference>
<name>A0A834HIS8_RHOSS</name>
<proteinExistence type="predicted"/>
<dbReference type="AlphaFoldDB" id="A0A834HIS8"/>
<keyword evidence="3" id="KW-1185">Reference proteome</keyword>
<protein>
    <submittedName>
        <fullName evidence="2">Uncharacterized protein</fullName>
    </submittedName>
</protein>
<gene>
    <name evidence="2" type="ORF">RHSIM_Rhsim01G0021900</name>
</gene>
<sequence>MYLRSENSSDKENKSGTEDESVPPFTESKDVKLDLILADRKGKNQNDDIVQDEVPDEGWREAFPKGRSTTNRKSSSSMRPCLVKLSNQLHERFPIHNSGVWISSNGSGFQISMIMWGYCPTCEYSSNGCSKSCS</sequence>
<organism evidence="2 3">
    <name type="scientific">Rhododendron simsii</name>
    <name type="common">Sims's rhododendron</name>
    <dbReference type="NCBI Taxonomy" id="118357"/>
    <lineage>
        <taxon>Eukaryota</taxon>
        <taxon>Viridiplantae</taxon>
        <taxon>Streptophyta</taxon>
        <taxon>Embryophyta</taxon>
        <taxon>Tracheophyta</taxon>
        <taxon>Spermatophyta</taxon>
        <taxon>Magnoliopsida</taxon>
        <taxon>eudicotyledons</taxon>
        <taxon>Gunneridae</taxon>
        <taxon>Pentapetalae</taxon>
        <taxon>asterids</taxon>
        <taxon>Ericales</taxon>
        <taxon>Ericaceae</taxon>
        <taxon>Ericoideae</taxon>
        <taxon>Rhodoreae</taxon>
        <taxon>Rhododendron</taxon>
    </lineage>
</organism>
<dbReference type="EMBL" id="WJXA01000001">
    <property type="protein sequence ID" value="KAF7154082.1"/>
    <property type="molecule type" value="Genomic_DNA"/>
</dbReference>
<feature type="compositionally biased region" description="Basic and acidic residues" evidence="1">
    <location>
        <begin position="7"/>
        <end position="17"/>
    </location>
</feature>
<feature type="compositionally biased region" description="Polar residues" evidence="1">
    <location>
        <begin position="67"/>
        <end position="78"/>
    </location>
</feature>
<feature type="region of interest" description="Disordered" evidence="1">
    <location>
        <begin position="1"/>
        <end position="27"/>
    </location>
</feature>
<evidence type="ECO:0000313" key="2">
    <source>
        <dbReference type="EMBL" id="KAF7154082.1"/>
    </source>
</evidence>
<accession>A0A834HIS8</accession>
<evidence type="ECO:0000256" key="1">
    <source>
        <dbReference type="SAM" id="MobiDB-lite"/>
    </source>
</evidence>
<comment type="caution">
    <text evidence="2">The sequence shown here is derived from an EMBL/GenBank/DDBJ whole genome shotgun (WGS) entry which is preliminary data.</text>
</comment>
<evidence type="ECO:0000313" key="3">
    <source>
        <dbReference type="Proteomes" id="UP000626092"/>
    </source>
</evidence>
<feature type="region of interest" description="Disordered" evidence="1">
    <location>
        <begin position="42"/>
        <end position="79"/>
    </location>
</feature>